<protein>
    <submittedName>
        <fullName evidence="3">ADP-ribosylation factor 2</fullName>
    </submittedName>
</protein>
<keyword evidence="4" id="KW-1185">Reference proteome</keyword>
<dbReference type="InterPro" id="IPR024156">
    <property type="entry name" value="Small_GTPase_ARF"/>
</dbReference>
<accession>A0A4Z2EDB9</accession>
<dbReference type="Proteomes" id="UP000314294">
    <property type="component" value="Unassembled WGS sequence"/>
</dbReference>
<dbReference type="InterPro" id="IPR027417">
    <property type="entry name" value="P-loop_NTPase"/>
</dbReference>
<dbReference type="PANTHER" id="PTHR11711">
    <property type="entry name" value="ADP RIBOSYLATION FACTOR-RELATED"/>
    <property type="match status" value="1"/>
</dbReference>
<organism evidence="3 4">
    <name type="scientific">Liparis tanakae</name>
    <name type="common">Tanaka's snailfish</name>
    <dbReference type="NCBI Taxonomy" id="230148"/>
    <lineage>
        <taxon>Eukaryota</taxon>
        <taxon>Metazoa</taxon>
        <taxon>Chordata</taxon>
        <taxon>Craniata</taxon>
        <taxon>Vertebrata</taxon>
        <taxon>Euteleostomi</taxon>
        <taxon>Actinopterygii</taxon>
        <taxon>Neopterygii</taxon>
        <taxon>Teleostei</taxon>
        <taxon>Neoteleostei</taxon>
        <taxon>Acanthomorphata</taxon>
        <taxon>Eupercaria</taxon>
        <taxon>Perciformes</taxon>
        <taxon>Cottioidei</taxon>
        <taxon>Cottales</taxon>
        <taxon>Liparidae</taxon>
        <taxon>Liparis</taxon>
    </lineage>
</organism>
<gene>
    <name evidence="3" type="primary">Arf2_1</name>
    <name evidence="3" type="ORF">EYF80_063359</name>
</gene>
<keyword evidence="1" id="KW-0547">Nucleotide-binding</keyword>
<sequence length="77" mass="8319">MLTGACRSLCPPVAHRALCSLLFQDLPNAMNAAEVTEKLGLQTLRSRGWYIQATCATGGNGLYEGLDWLSAHLKKGK</sequence>
<name>A0A4Z2EDB9_9TELE</name>
<dbReference type="Gene3D" id="3.40.50.300">
    <property type="entry name" value="P-loop containing nucleotide triphosphate hydrolases"/>
    <property type="match status" value="1"/>
</dbReference>
<dbReference type="Pfam" id="PF00025">
    <property type="entry name" value="Arf"/>
    <property type="match status" value="1"/>
</dbReference>
<reference evidence="3 4" key="1">
    <citation type="submission" date="2019-03" db="EMBL/GenBank/DDBJ databases">
        <title>First draft genome of Liparis tanakae, snailfish: a comprehensive survey of snailfish specific genes.</title>
        <authorList>
            <person name="Kim W."/>
            <person name="Song I."/>
            <person name="Jeong J.-H."/>
            <person name="Kim D."/>
            <person name="Kim S."/>
            <person name="Ryu S."/>
            <person name="Song J.Y."/>
            <person name="Lee S.K."/>
        </authorList>
    </citation>
    <scope>NUCLEOTIDE SEQUENCE [LARGE SCALE GENOMIC DNA]</scope>
    <source>
        <tissue evidence="3">Muscle</tissue>
    </source>
</reference>
<dbReference type="GO" id="GO:0005525">
    <property type="term" value="F:GTP binding"/>
    <property type="evidence" value="ECO:0007669"/>
    <property type="project" value="UniProtKB-KW"/>
</dbReference>
<proteinExistence type="predicted"/>
<dbReference type="SUPFAM" id="SSF52540">
    <property type="entry name" value="P-loop containing nucleoside triphosphate hydrolases"/>
    <property type="match status" value="1"/>
</dbReference>
<evidence type="ECO:0000256" key="1">
    <source>
        <dbReference type="ARBA" id="ARBA00022741"/>
    </source>
</evidence>
<evidence type="ECO:0000256" key="2">
    <source>
        <dbReference type="ARBA" id="ARBA00023134"/>
    </source>
</evidence>
<dbReference type="OrthoDB" id="2011769at2759"/>
<evidence type="ECO:0000313" key="3">
    <source>
        <dbReference type="EMBL" id="TNN26504.1"/>
    </source>
</evidence>
<dbReference type="AlphaFoldDB" id="A0A4Z2EDB9"/>
<dbReference type="EMBL" id="SRLO01010083">
    <property type="protein sequence ID" value="TNN26504.1"/>
    <property type="molecule type" value="Genomic_DNA"/>
</dbReference>
<keyword evidence="2" id="KW-0342">GTP-binding</keyword>
<evidence type="ECO:0000313" key="4">
    <source>
        <dbReference type="Proteomes" id="UP000314294"/>
    </source>
</evidence>
<comment type="caution">
    <text evidence="3">The sequence shown here is derived from an EMBL/GenBank/DDBJ whole genome shotgun (WGS) entry which is preliminary data.</text>
</comment>
<dbReference type="GO" id="GO:0003924">
    <property type="term" value="F:GTPase activity"/>
    <property type="evidence" value="ECO:0007669"/>
    <property type="project" value="InterPro"/>
</dbReference>
<dbReference type="InterPro" id="IPR006689">
    <property type="entry name" value="Small_GTPase_ARF/SAR"/>
</dbReference>